<protein>
    <submittedName>
        <fullName evidence="5">DUF11 domain-containing protein</fullName>
    </submittedName>
</protein>
<reference evidence="5 6" key="1">
    <citation type="submission" date="2019-07" db="EMBL/GenBank/DDBJ databases">
        <title>Full genome sequence of Humibacter sp. WJ7-1.</title>
        <authorList>
            <person name="Im W.-T."/>
        </authorList>
    </citation>
    <scope>NUCLEOTIDE SEQUENCE [LARGE SCALE GENOMIC DNA]</scope>
    <source>
        <strain evidence="5 6">WJ7-1</strain>
    </source>
</reference>
<dbReference type="InterPro" id="IPR055354">
    <property type="entry name" value="DUF7507"/>
</dbReference>
<organism evidence="5 6">
    <name type="scientific">Humibacter ginsenosidimutans</name>
    <dbReference type="NCBI Taxonomy" id="2599293"/>
    <lineage>
        <taxon>Bacteria</taxon>
        <taxon>Bacillati</taxon>
        <taxon>Actinomycetota</taxon>
        <taxon>Actinomycetes</taxon>
        <taxon>Micrococcales</taxon>
        <taxon>Microbacteriaceae</taxon>
        <taxon>Humibacter</taxon>
    </lineage>
</organism>
<gene>
    <name evidence="5" type="ORF">FPZ11_17720</name>
</gene>
<accession>A0A5B8M9J6</accession>
<keyword evidence="2" id="KW-0812">Transmembrane</keyword>
<dbReference type="InterPro" id="IPR001434">
    <property type="entry name" value="OmcB-like_DUF11"/>
</dbReference>
<evidence type="ECO:0000313" key="6">
    <source>
        <dbReference type="Proteomes" id="UP000320216"/>
    </source>
</evidence>
<feature type="domain" description="DUF7507" evidence="4">
    <location>
        <begin position="1449"/>
        <end position="1554"/>
    </location>
</feature>
<feature type="transmembrane region" description="Helical" evidence="2">
    <location>
        <begin position="2161"/>
        <end position="2182"/>
    </location>
</feature>
<feature type="domain" description="DUF7507" evidence="4">
    <location>
        <begin position="1568"/>
        <end position="1669"/>
    </location>
</feature>
<dbReference type="InterPro" id="IPR051172">
    <property type="entry name" value="Chlamydia_OmcB"/>
</dbReference>
<dbReference type="Proteomes" id="UP000320216">
    <property type="component" value="Chromosome"/>
</dbReference>
<evidence type="ECO:0000256" key="2">
    <source>
        <dbReference type="SAM" id="Phobius"/>
    </source>
</evidence>
<dbReference type="Pfam" id="PF01345">
    <property type="entry name" value="DUF11"/>
    <property type="match status" value="1"/>
</dbReference>
<keyword evidence="6" id="KW-1185">Reference proteome</keyword>
<feature type="domain" description="DUF7507" evidence="4">
    <location>
        <begin position="1800"/>
        <end position="1905"/>
    </location>
</feature>
<feature type="domain" description="DUF7507" evidence="4">
    <location>
        <begin position="1216"/>
        <end position="1319"/>
    </location>
</feature>
<dbReference type="Gene3D" id="2.60.40.10">
    <property type="entry name" value="Immunoglobulins"/>
    <property type="match status" value="3"/>
</dbReference>
<keyword evidence="2" id="KW-0472">Membrane</keyword>
<keyword evidence="2" id="KW-1133">Transmembrane helix</keyword>
<evidence type="ECO:0000259" key="4">
    <source>
        <dbReference type="Pfam" id="PF24346"/>
    </source>
</evidence>
<feature type="domain" description="DUF7507" evidence="4">
    <location>
        <begin position="1918"/>
        <end position="2023"/>
    </location>
</feature>
<evidence type="ECO:0000259" key="3">
    <source>
        <dbReference type="Pfam" id="PF01345"/>
    </source>
</evidence>
<feature type="domain" description="DUF7507" evidence="4">
    <location>
        <begin position="1683"/>
        <end position="1788"/>
    </location>
</feature>
<evidence type="ECO:0000256" key="1">
    <source>
        <dbReference type="SAM" id="MobiDB-lite"/>
    </source>
</evidence>
<dbReference type="PANTHER" id="PTHR34819">
    <property type="entry name" value="LARGE CYSTEINE-RICH PERIPLASMIC PROTEIN OMCB"/>
    <property type="match status" value="1"/>
</dbReference>
<feature type="domain" description="DUF7507" evidence="4">
    <location>
        <begin position="1332"/>
        <end position="1437"/>
    </location>
</feature>
<dbReference type="EMBL" id="CP042305">
    <property type="protein sequence ID" value="QDZ16345.1"/>
    <property type="molecule type" value="Genomic_DNA"/>
</dbReference>
<dbReference type="OrthoDB" id="3225333at2"/>
<feature type="domain" description="DUF7507" evidence="4">
    <location>
        <begin position="2036"/>
        <end position="2137"/>
    </location>
</feature>
<proteinExistence type="predicted"/>
<dbReference type="PANTHER" id="PTHR34819:SF3">
    <property type="entry name" value="CELL SURFACE PROTEIN"/>
    <property type="match status" value="1"/>
</dbReference>
<sequence>MLRTRHSGVLAPSRWKRWMSGLGAVLAVALALTLVDATAASAAGSGVVNVTISPVDSLTGDPQTTAQYGSNNNTVSYRVNYSCAVATCDNATVTLSAPPANPWGIALSGATAPGLLRYSTWTAPSGGGTISGDDTTGKTVSLGSLAAGSSGSFLIVYAFPTNINRAVSPGSLYPDGFKLTETATISSSSATAPVTADAAAVTWHTQLPSGPSIVVTNPGTVKPDTQVTYEVRMNDGSMGLSGGNIFGRAQYQAAGNTTVIVTLPPEATYVSSDYSGVYDPAANTVTWTQGTVAAPTQCAAGGWGSTVAPQNNWNITGPCYAPRHVTVSYPATAFPAADASGCNFDANVSVAAHVDVTYLDDDRTSKSADASVTNPVSCYSPFGRLTQAKDVSNDDSHSATRLIDVPPVTDGMTCPSSGFDDWGRACTPGQPLAAFGPSTKYWIVTGANAGNVPGVVTLTDNDLDQPGMPVNRITTTATTPTPTIAYTYQCNDDAPITATAQSTNLLLSSLVSDTTGCRFTAATVTSGQVAPGNIRPADTGNGTGFSADFYFTVQPGTATGVRTNTASASISYPDYPGLDTLNGTASRSANLIALPKSNVVPRIAASFPVAPVVDGGGQAVPGRNVTFTMAGATSSFGGTSDFAPQYVFIAPVGWTVTKNSAAFTATVPDGVKFDYRTVTISGSPRDVVVASWPDGVTFGENATLPSMTVVATPTYAVSAGTTSVASAWIGDVRNTVWTSTTATFLVPQQDTPDVDGDGSTAEWFASATQSVVVSGVAATTVVKQICQPDPAQADGCDWVGDAEHPVPVSTVASAIKYRVVITNSGNTTLSGLVAYDVLPYIGDTGTSDGTASAPRGSTFNESLVSIDQSSNGLSLDYSSSTNPPRPQVFSGTTTGDWTAAALGARAIRAQYGSSLAPGASVMFNYTAAVGSGAAADARACNSIAVRTSQTLSSEPPAVCATTVEADLSAGGPASVQAQIGRPVTLPFVFGNAGRSASAPASVTVEVPAGLTVTDLAPAGWSCTAADDAPVAGPASLTCVPSAEITDGDTVQLNLRGIATAADFSVKATITGPYYDPKMSNNDAAIAVHADPAATALIVTKSDGLASLVVGSKTTYTITVRNPLTTEALSNVTVTDALPAGLQFVSASAGGNLAGGAVSWTVPSLPASGTASMTVTVLVADSAPNTVANTANAAVADPAFDGTTLKGSATDTDAVDRIALTKTVSLPDPTDPKPGDVATYTFVATNSGGGVLSNVAITDAMSGLSAVKIDSWPTLPGYLAVGESITGHASYTVTQADIDAGTLGNTATAAGTSTEDAQVSAAATATVALVADPAIALTKTADLKTGGASPKAGDVIDYGFTVRNTGNVTAHGIAITDPMPGLSAVTFDTWPDREGDLGAGQSVTATASYTLTQADVDAGSIVNTATTTATDPAGATLSAKDQATVMLPSSPSISLTKTGALDDPSTVGAGSGITYAFTATNDGNVTLTGVQVADLLPGLSSISYGSWPGKPGTLEPGQSVGATATYTATLADVNAGKVDNSALVTATAPGGAVVSGTAVATVTLAPNVALTLKKTATLQSAGAPKAGDIVDYSFVITNGGNVSLTGIALHDAMQGLSTVTYGAWPGAVGDLDPGQSVTATATYALTQDDLDRGSITNSAAVDGETTHDVPAEASDAVTTPLAAAPSVTLSKHGELDTSGTPKAGDTITYTFDVTNSGNVTDDAVSIVDALPGLSAIAYGAWPAAAGVLAPGQHVTATAHYTLTQADLDTGDVDNQATASATGARGGPVTGGDSVDIELPAAPALALTKAADPAHPSSAKAGDIVTYTFTVTNTGNVTENGVAISDDMIGLGQLSYGSWPSAVGALAPGESVTATAEYTLTQADLDEGSVYNEAAVTGHPVRGGAISTDDADVTIELPAAPALSFTKTGELASADRPEAGQSAEFTFTITNTGNVSVSDIAIDDQLQEVSIPAFGDWPGDKGVLAPGESVVATAEYILTQADVDSGSLSNTATATGTPARGDALSEDATATLTLPAVPGLSIIKTGKLSDANADGVANPGETIAYSFVVTNTGNVTLHDVVVNDPMVTGVPTIGDLAPGDSRTVAASPYTVTRADAAAGSIENRATASGTTPAGVRFTSHESVVKFDVRSLADPALAGTGSDLAPWIAGGAALLVLGLWLALAARRRRRRA</sequence>
<dbReference type="Pfam" id="PF24346">
    <property type="entry name" value="DUF7507"/>
    <property type="match status" value="8"/>
</dbReference>
<dbReference type="InterPro" id="IPR047589">
    <property type="entry name" value="DUF11_rpt"/>
</dbReference>
<feature type="domain" description="DUF11" evidence="3">
    <location>
        <begin position="1097"/>
        <end position="1200"/>
    </location>
</feature>
<dbReference type="NCBIfam" id="TIGR01451">
    <property type="entry name" value="B_ant_repeat"/>
    <property type="match status" value="7"/>
</dbReference>
<feature type="region of interest" description="Disordered" evidence="1">
    <location>
        <begin position="1772"/>
        <end position="1791"/>
    </location>
</feature>
<evidence type="ECO:0000313" key="5">
    <source>
        <dbReference type="EMBL" id="QDZ16345.1"/>
    </source>
</evidence>
<dbReference type="KEGG" id="huw:FPZ11_17720"/>
<name>A0A5B8M9J6_9MICO</name>
<dbReference type="InterPro" id="IPR013783">
    <property type="entry name" value="Ig-like_fold"/>
</dbReference>
<dbReference type="GO" id="GO:0005975">
    <property type="term" value="P:carbohydrate metabolic process"/>
    <property type="evidence" value="ECO:0007669"/>
    <property type="project" value="UniProtKB-ARBA"/>
</dbReference>